<proteinExistence type="inferred from homology"/>
<name>A0ABW3IB79_9PAST</name>
<comment type="caution">
    <text evidence="8">The sequence shown here is derived from an EMBL/GenBank/DDBJ whole genome shotgun (WGS) entry which is preliminary data.</text>
</comment>
<dbReference type="Pfam" id="PF10144">
    <property type="entry name" value="SMP_2"/>
    <property type="match status" value="1"/>
</dbReference>
<accession>A0ABW3IB79</accession>
<keyword evidence="9" id="KW-1185">Reference proteome</keyword>
<feature type="transmembrane region" description="Helical" evidence="7">
    <location>
        <begin position="12"/>
        <end position="32"/>
    </location>
</feature>
<evidence type="ECO:0000256" key="1">
    <source>
        <dbReference type="ARBA" id="ARBA00004236"/>
    </source>
</evidence>
<sequence>MQIVKEKLIKVSMVSIIVMLCATIMMVILFGVQQFKSGSQLASVNQVANLSHLLVRQQANLFSVLLVNDVKTEKLIETLDNFSKEEFVVDASIYANNGGLLASSSNASTLRNQLGLTGETEITELNTQQIVEPIYSPNGIEGFLRVTFDMKYGQTTQSKIDQIFHQLYGELIIVFLAGILLASSLHYFLSHYRRTHRKQNEYKPKIKKLKLNNAVNYHRRRKRSTKFY</sequence>
<evidence type="ECO:0000256" key="5">
    <source>
        <dbReference type="ARBA" id="ARBA00022989"/>
    </source>
</evidence>
<keyword evidence="6 7" id="KW-0472">Membrane</keyword>
<protein>
    <submittedName>
        <fullName evidence="8">YtjB family periplasmic protein</fullName>
    </submittedName>
</protein>
<dbReference type="EMBL" id="JBHTJN010000027">
    <property type="protein sequence ID" value="MFD0966915.1"/>
    <property type="molecule type" value="Genomic_DNA"/>
</dbReference>
<evidence type="ECO:0000256" key="4">
    <source>
        <dbReference type="ARBA" id="ARBA00022692"/>
    </source>
</evidence>
<evidence type="ECO:0000313" key="9">
    <source>
        <dbReference type="Proteomes" id="UP001596996"/>
    </source>
</evidence>
<dbReference type="Proteomes" id="UP001596996">
    <property type="component" value="Unassembled WGS sequence"/>
</dbReference>
<keyword evidence="5 7" id="KW-1133">Transmembrane helix</keyword>
<keyword evidence="3" id="KW-1003">Cell membrane</keyword>
<comment type="similarity">
    <text evidence="2">Belongs to the Smp family.</text>
</comment>
<keyword evidence="4 7" id="KW-0812">Transmembrane</keyword>
<gene>
    <name evidence="8" type="ORF">ACFQ02_08750</name>
</gene>
<dbReference type="InterPro" id="IPR019305">
    <property type="entry name" value="Uncharacterised_Smp"/>
</dbReference>
<dbReference type="RefSeq" id="WP_380821897.1">
    <property type="nucleotide sequence ID" value="NZ_JBHTJN010000027.1"/>
</dbReference>
<evidence type="ECO:0000256" key="6">
    <source>
        <dbReference type="ARBA" id="ARBA00023136"/>
    </source>
</evidence>
<organism evidence="8 9">
    <name type="scientific">Seminibacterium arietis</name>
    <dbReference type="NCBI Taxonomy" id="1173502"/>
    <lineage>
        <taxon>Bacteria</taxon>
        <taxon>Pseudomonadati</taxon>
        <taxon>Pseudomonadota</taxon>
        <taxon>Gammaproteobacteria</taxon>
        <taxon>Pasteurellales</taxon>
        <taxon>Pasteurellaceae</taxon>
        <taxon>Seminibacterium</taxon>
    </lineage>
</organism>
<comment type="subcellular location">
    <subcellularLocation>
        <location evidence="1">Cell membrane</location>
    </subcellularLocation>
</comment>
<evidence type="ECO:0000256" key="3">
    <source>
        <dbReference type="ARBA" id="ARBA00022475"/>
    </source>
</evidence>
<feature type="transmembrane region" description="Helical" evidence="7">
    <location>
        <begin position="167"/>
        <end position="189"/>
    </location>
</feature>
<evidence type="ECO:0000256" key="2">
    <source>
        <dbReference type="ARBA" id="ARBA00005362"/>
    </source>
</evidence>
<evidence type="ECO:0000313" key="8">
    <source>
        <dbReference type="EMBL" id="MFD0966915.1"/>
    </source>
</evidence>
<reference evidence="9" key="1">
    <citation type="journal article" date="2019" name="Int. J. Syst. Evol. Microbiol.">
        <title>The Global Catalogue of Microorganisms (GCM) 10K type strain sequencing project: providing services to taxonomists for standard genome sequencing and annotation.</title>
        <authorList>
            <consortium name="The Broad Institute Genomics Platform"/>
            <consortium name="The Broad Institute Genome Sequencing Center for Infectious Disease"/>
            <person name="Wu L."/>
            <person name="Ma J."/>
        </authorList>
    </citation>
    <scope>NUCLEOTIDE SEQUENCE [LARGE SCALE GENOMIC DNA]</scope>
    <source>
        <strain evidence="9">CCUG 61707</strain>
    </source>
</reference>
<evidence type="ECO:0000256" key="7">
    <source>
        <dbReference type="SAM" id="Phobius"/>
    </source>
</evidence>